<dbReference type="PANTHER" id="PTHR31479:SF2">
    <property type="entry name" value="ALPHA_BETA-HYDROLASES SUPERFAMILY PROTEIN"/>
    <property type="match status" value="1"/>
</dbReference>
<dbReference type="InterPro" id="IPR029058">
    <property type="entry name" value="AB_hydrolase_fold"/>
</dbReference>
<gene>
    <name evidence="2" type="ORF">KC19_1G307800</name>
</gene>
<evidence type="ECO:0000313" key="3">
    <source>
        <dbReference type="Proteomes" id="UP000822688"/>
    </source>
</evidence>
<comment type="caution">
    <text evidence="2">The sequence shown here is derived from an EMBL/GenBank/DDBJ whole genome shotgun (WGS) entry which is preliminary data.</text>
</comment>
<reference evidence="2" key="1">
    <citation type="submission" date="2020-06" db="EMBL/GenBank/DDBJ databases">
        <title>WGS assembly of Ceratodon purpureus strain R40.</title>
        <authorList>
            <person name="Carey S.B."/>
            <person name="Jenkins J."/>
            <person name="Shu S."/>
            <person name="Lovell J.T."/>
            <person name="Sreedasyam A."/>
            <person name="Maumus F."/>
            <person name="Tiley G.P."/>
            <person name="Fernandez-Pozo N."/>
            <person name="Barry K."/>
            <person name="Chen C."/>
            <person name="Wang M."/>
            <person name="Lipzen A."/>
            <person name="Daum C."/>
            <person name="Saski C.A."/>
            <person name="Payton A.C."/>
            <person name="Mcbreen J.C."/>
            <person name="Conrad R.E."/>
            <person name="Kollar L.M."/>
            <person name="Olsson S."/>
            <person name="Huttunen S."/>
            <person name="Landis J.B."/>
            <person name="Wickett N.J."/>
            <person name="Johnson M.G."/>
            <person name="Rensing S.A."/>
            <person name="Grimwood J."/>
            <person name="Schmutz J."/>
            <person name="Mcdaniel S.F."/>
        </authorList>
    </citation>
    <scope>NUCLEOTIDE SEQUENCE</scope>
    <source>
        <strain evidence="2">R40</strain>
    </source>
</reference>
<keyword evidence="3" id="KW-1185">Reference proteome</keyword>
<evidence type="ECO:0000313" key="2">
    <source>
        <dbReference type="EMBL" id="KAG0593153.1"/>
    </source>
</evidence>
<dbReference type="EMBL" id="CM026421">
    <property type="protein sequence ID" value="KAG0593153.1"/>
    <property type="molecule type" value="Genomic_DNA"/>
</dbReference>
<dbReference type="AlphaFoldDB" id="A0A8T0JDR4"/>
<dbReference type="SUPFAM" id="SSF53474">
    <property type="entry name" value="alpha/beta-Hydrolases"/>
    <property type="match status" value="1"/>
</dbReference>
<dbReference type="Proteomes" id="UP000822688">
    <property type="component" value="Chromosome 1"/>
</dbReference>
<protein>
    <recommendedName>
        <fullName evidence="4">Fungal lipase-like domain-containing protein</fullName>
    </recommendedName>
</protein>
<organism evidence="2 3">
    <name type="scientific">Ceratodon purpureus</name>
    <name type="common">Fire moss</name>
    <name type="synonym">Dicranum purpureum</name>
    <dbReference type="NCBI Taxonomy" id="3225"/>
    <lineage>
        <taxon>Eukaryota</taxon>
        <taxon>Viridiplantae</taxon>
        <taxon>Streptophyta</taxon>
        <taxon>Embryophyta</taxon>
        <taxon>Bryophyta</taxon>
        <taxon>Bryophytina</taxon>
        <taxon>Bryopsida</taxon>
        <taxon>Dicranidae</taxon>
        <taxon>Pseudoditrichales</taxon>
        <taxon>Ditrichaceae</taxon>
        <taxon>Ceratodon</taxon>
    </lineage>
</organism>
<proteinExistence type="predicted"/>
<dbReference type="PANTHER" id="PTHR31479">
    <property type="entry name" value="ALPHA/BETA-HYDROLASES SUPERFAMILY PROTEIN"/>
    <property type="match status" value="1"/>
</dbReference>
<feature type="compositionally biased region" description="Basic residues" evidence="1">
    <location>
        <begin position="433"/>
        <end position="454"/>
    </location>
</feature>
<dbReference type="Gene3D" id="3.40.50.1820">
    <property type="entry name" value="alpha/beta hydrolase"/>
    <property type="match status" value="1"/>
</dbReference>
<evidence type="ECO:0008006" key="4">
    <source>
        <dbReference type="Google" id="ProtNLM"/>
    </source>
</evidence>
<accession>A0A8T0JDR4</accession>
<evidence type="ECO:0000256" key="1">
    <source>
        <dbReference type="SAM" id="MobiDB-lite"/>
    </source>
</evidence>
<sequence length="454" mass="52651">MGLRQMARDFVDELGYMAASSALHSWDAHLKLAVKSYDRISRRCLMAMLVHCTYFRDLNLIERFGALLMEYDNKRAEDYGDTHWEPYLCRATLANELYLKDLGLAFYRRRPSHRNRKAPGLAIVLRGTIPTRSMDLLDDLRIGMHALNQSDRVLDTVRLIVQVVKSFQTRYPNESICMAGHSLGAAIGLIVGGTLYSTYGINIDTRLFNPPLVTVVNVLSGRVRPTAPADFYGDNHVPELEVDFGELKRVFVQSYGNQAAMNDEWAQFEKLRDWVPHLYLNPGDPFCFRYIEFYKAQQGQPFITPEGVMSSQGVLSGLFHQNATLFKNVVPSADLHISNWQSHGNWPSYSNSEWNVTLQSQRLSHSLRQWHKYKREYIELQPVYCARLLPSPSPRRHRQDRHQTPHRSLPSPSPRRHRQDRHQTPHMSLPSRSPRRHRQDRHQTPHRSRPRGDY</sequence>
<feature type="region of interest" description="Disordered" evidence="1">
    <location>
        <begin position="389"/>
        <end position="454"/>
    </location>
</feature>
<name>A0A8T0JDR4_CERPU</name>